<evidence type="ECO:0000313" key="2">
    <source>
        <dbReference type="Proteomes" id="UP000789759"/>
    </source>
</evidence>
<gene>
    <name evidence="1" type="ORF">CPELLU_LOCUS13753</name>
</gene>
<reference evidence="1" key="1">
    <citation type="submission" date="2021-06" db="EMBL/GenBank/DDBJ databases">
        <authorList>
            <person name="Kallberg Y."/>
            <person name="Tangrot J."/>
            <person name="Rosling A."/>
        </authorList>
    </citation>
    <scope>NUCLEOTIDE SEQUENCE</scope>
    <source>
        <strain evidence="1">FL966</strain>
    </source>
</reference>
<accession>A0A9N9IHP4</accession>
<dbReference type="AlphaFoldDB" id="A0A9N9IHP4"/>
<proteinExistence type="predicted"/>
<dbReference type="EMBL" id="CAJVQA010015105">
    <property type="protein sequence ID" value="CAG8735226.1"/>
    <property type="molecule type" value="Genomic_DNA"/>
</dbReference>
<organism evidence="1 2">
    <name type="scientific">Cetraspora pellucida</name>
    <dbReference type="NCBI Taxonomy" id="1433469"/>
    <lineage>
        <taxon>Eukaryota</taxon>
        <taxon>Fungi</taxon>
        <taxon>Fungi incertae sedis</taxon>
        <taxon>Mucoromycota</taxon>
        <taxon>Glomeromycotina</taxon>
        <taxon>Glomeromycetes</taxon>
        <taxon>Diversisporales</taxon>
        <taxon>Gigasporaceae</taxon>
        <taxon>Cetraspora</taxon>
    </lineage>
</organism>
<protein>
    <submittedName>
        <fullName evidence="1">14577_t:CDS:1</fullName>
    </submittedName>
</protein>
<evidence type="ECO:0000313" key="1">
    <source>
        <dbReference type="EMBL" id="CAG8735226.1"/>
    </source>
</evidence>
<feature type="non-terminal residue" evidence="1">
    <location>
        <position position="1"/>
    </location>
</feature>
<dbReference type="Proteomes" id="UP000789759">
    <property type="component" value="Unassembled WGS sequence"/>
</dbReference>
<sequence length="57" mass="6597">TSNNTLGISIAKNNGLFDKPSSTEYKQDLYRRAIKKLKITKSYSKKKCKLSLYFSYI</sequence>
<comment type="caution">
    <text evidence="1">The sequence shown here is derived from an EMBL/GenBank/DDBJ whole genome shotgun (WGS) entry which is preliminary data.</text>
</comment>
<keyword evidence="2" id="KW-1185">Reference proteome</keyword>
<name>A0A9N9IHP4_9GLOM</name>